<dbReference type="InterPro" id="IPR002634">
    <property type="entry name" value="BolA"/>
</dbReference>
<dbReference type="PIRSF" id="PIRSF003113">
    <property type="entry name" value="BolA"/>
    <property type="match status" value="1"/>
</dbReference>
<comment type="caution">
    <text evidence="4">The sequence shown here is derived from an EMBL/GenBank/DDBJ whole genome shotgun (WGS) entry which is preliminary data.</text>
</comment>
<dbReference type="EMBL" id="JAEPDI010000015">
    <property type="protein sequence ID" value="MCG7940730.1"/>
    <property type="molecule type" value="Genomic_DNA"/>
</dbReference>
<evidence type="ECO:0000313" key="4">
    <source>
        <dbReference type="EMBL" id="MCG7940730.1"/>
    </source>
</evidence>
<evidence type="ECO:0000256" key="3">
    <source>
        <dbReference type="RuleBase" id="RU003860"/>
    </source>
</evidence>
<dbReference type="PANTHER" id="PTHR46229">
    <property type="entry name" value="BOLA TRANSCRIPTION REGULATOR"/>
    <property type="match status" value="1"/>
</dbReference>
<organism evidence="4 5">
    <name type="scientific">Candidatus Thiodiazotropha lotti</name>
    <dbReference type="NCBI Taxonomy" id="2792787"/>
    <lineage>
        <taxon>Bacteria</taxon>
        <taxon>Pseudomonadati</taxon>
        <taxon>Pseudomonadota</taxon>
        <taxon>Gammaproteobacteria</taxon>
        <taxon>Chromatiales</taxon>
        <taxon>Sedimenticolaceae</taxon>
        <taxon>Candidatus Thiodiazotropha</taxon>
    </lineage>
</organism>
<sequence>MTTTQKIIEKKLQESFKPLHLEVIDESHNHSVPDGAESHFKVVLVSEAFAGEKLIQRHRRVNKVLAEELSEGGVHALALHTLTPEDWFNHGGTVPASPECLGGSKQS</sequence>
<dbReference type="GO" id="GO:0005829">
    <property type="term" value="C:cytosol"/>
    <property type="evidence" value="ECO:0007669"/>
    <property type="project" value="TreeGrafter"/>
</dbReference>
<dbReference type="PANTHER" id="PTHR46229:SF2">
    <property type="entry name" value="BOLA-LIKE PROTEIN 1"/>
    <property type="match status" value="1"/>
</dbReference>
<evidence type="ECO:0000256" key="2">
    <source>
        <dbReference type="ARBA" id="ARBA00074073"/>
    </source>
</evidence>
<name>A0A9E4N2D6_9GAMM</name>
<accession>A0A9E4N2D6</accession>
<dbReference type="Pfam" id="PF01722">
    <property type="entry name" value="BolA"/>
    <property type="match status" value="1"/>
</dbReference>
<dbReference type="GO" id="GO:1990229">
    <property type="term" value="C:iron-sulfur cluster assembly complex"/>
    <property type="evidence" value="ECO:0007669"/>
    <property type="project" value="UniProtKB-ARBA"/>
</dbReference>
<evidence type="ECO:0000256" key="1">
    <source>
        <dbReference type="ARBA" id="ARBA00005578"/>
    </source>
</evidence>
<dbReference type="GO" id="GO:0006351">
    <property type="term" value="P:DNA-templated transcription"/>
    <property type="evidence" value="ECO:0007669"/>
    <property type="project" value="TreeGrafter"/>
</dbReference>
<dbReference type="Proteomes" id="UP000886687">
    <property type="component" value="Unassembled WGS sequence"/>
</dbReference>
<protein>
    <recommendedName>
        <fullName evidence="2">DNA-binding transcriptional regulator BolA</fullName>
    </recommendedName>
</protein>
<comment type="similarity">
    <text evidence="1 3">Belongs to the BolA/IbaG family.</text>
</comment>
<dbReference type="InterPro" id="IPR036065">
    <property type="entry name" value="BolA-like_sf"/>
</dbReference>
<gene>
    <name evidence="4" type="ORF">JAZ04_17990</name>
</gene>
<dbReference type="InterPro" id="IPR050961">
    <property type="entry name" value="BolA/IbaG_stress_morph_reg"/>
</dbReference>
<reference evidence="4" key="1">
    <citation type="journal article" date="2021" name="Proc. Natl. Acad. Sci. U.S.A.">
        <title>Global biogeography of chemosynthetic symbionts reveals both localized and globally distributed symbiont groups. .</title>
        <authorList>
            <person name="Osvatic J.T."/>
            <person name="Wilkins L.G.E."/>
            <person name="Leibrecht L."/>
            <person name="Leray M."/>
            <person name="Zauner S."/>
            <person name="Polzin J."/>
            <person name="Camacho Y."/>
            <person name="Gros O."/>
            <person name="van Gils J.A."/>
            <person name="Eisen J.A."/>
            <person name="Petersen J.M."/>
            <person name="Yuen B."/>
        </authorList>
    </citation>
    <scope>NUCLEOTIDE SEQUENCE</scope>
    <source>
        <strain evidence="4">MAGL173</strain>
    </source>
</reference>
<evidence type="ECO:0000313" key="5">
    <source>
        <dbReference type="Proteomes" id="UP000886687"/>
    </source>
</evidence>
<dbReference type="Gene3D" id="3.30.300.90">
    <property type="entry name" value="BolA-like"/>
    <property type="match status" value="1"/>
</dbReference>
<dbReference type="AlphaFoldDB" id="A0A9E4N2D6"/>
<dbReference type="SUPFAM" id="SSF82657">
    <property type="entry name" value="BolA-like"/>
    <property type="match status" value="1"/>
</dbReference>
<dbReference type="FunFam" id="3.30.300.90:FF:000001">
    <property type="entry name" value="Transcriptional regulator BolA"/>
    <property type="match status" value="1"/>
</dbReference>
<proteinExistence type="inferred from homology"/>